<keyword evidence="5" id="KW-0808">Transferase</keyword>
<evidence type="ECO:0000256" key="4">
    <source>
        <dbReference type="ARBA" id="ARBA00022676"/>
    </source>
</evidence>
<dbReference type="Pfam" id="PF14288">
    <property type="entry name" value="FKS1_dom1"/>
    <property type="match status" value="1"/>
</dbReference>
<feature type="transmembrane region" description="Helical" evidence="11">
    <location>
        <begin position="1817"/>
        <end position="1839"/>
    </location>
</feature>
<feature type="transmembrane region" description="Helical" evidence="11">
    <location>
        <begin position="1876"/>
        <end position="1901"/>
    </location>
</feature>
<dbReference type="VEuPathDB" id="FungiDB:H310_09882"/>
<feature type="compositionally biased region" description="Polar residues" evidence="10">
    <location>
        <begin position="1"/>
        <end position="11"/>
    </location>
</feature>
<feature type="domain" description="Major facilitator superfamily (MFS) profile" evidence="12">
    <location>
        <begin position="1769"/>
        <end position="2197"/>
    </location>
</feature>
<feature type="transmembrane region" description="Helical" evidence="11">
    <location>
        <begin position="1846"/>
        <end position="1864"/>
    </location>
</feature>
<dbReference type="PANTHER" id="PTHR12741:SF48">
    <property type="entry name" value="1,3-BETA-GLUCAN SYNTHASE COMPONENT FKS1-RELATED"/>
    <property type="match status" value="1"/>
</dbReference>
<dbReference type="eggNOG" id="KOG0916">
    <property type="taxonomic scope" value="Eukaryota"/>
</dbReference>
<feature type="transmembrane region" description="Helical" evidence="11">
    <location>
        <begin position="1720"/>
        <end position="1747"/>
    </location>
</feature>
<dbReference type="GeneID" id="20086932"/>
<evidence type="ECO:0000259" key="12">
    <source>
        <dbReference type="PROSITE" id="PS50850"/>
    </source>
</evidence>
<feature type="transmembrane region" description="Helical" evidence="11">
    <location>
        <begin position="2074"/>
        <end position="2091"/>
    </location>
</feature>
<feature type="region of interest" description="Disordered" evidence="10">
    <location>
        <begin position="2210"/>
        <end position="2250"/>
    </location>
</feature>
<evidence type="ECO:0000256" key="8">
    <source>
        <dbReference type="ARBA" id="ARBA00023136"/>
    </source>
</evidence>
<dbReference type="RefSeq" id="XP_008874302.1">
    <property type="nucleotide sequence ID" value="XM_008876080.1"/>
</dbReference>
<dbReference type="InterPro" id="IPR026899">
    <property type="entry name" value="FKS1-like_dom1"/>
</dbReference>
<dbReference type="PROSITE" id="PS50850">
    <property type="entry name" value="MFS"/>
    <property type="match status" value="1"/>
</dbReference>
<dbReference type="Gene3D" id="1.20.1250.20">
    <property type="entry name" value="MFS general substrate transporter like domains"/>
    <property type="match status" value="1"/>
</dbReference>
<feature type="transmembrane region" description="Helical" evidence="11">
    <location>
        <begin position="1613"/>
        <end position="1635"/>
    </location>
</feature>
<keyword evidence="8 11" id="KW-0472">Membrane</keyword>
<accession>A0A024TTU5</accession>
<dbReference type="InterPro" id="IPR020846">
    <property type="entry name" value="MFS_dom"/>
</dbReference>
<dbReference type="EC" id="2.4.1.34" evidence="3"/>
<comment type="catalytic activity">
    <reaction evidence="9">
        <text>[(1-&gt;3)-beta-D-glucosyl](n) + UDP-alpha-D-glucose = [(1-&gt;3)-beta-D-glucosyl](n+1) + UDP + H(+)</text>
        <dbReference type="Rhea" id="RHEA:21476"/>
        <dbReference type="Rhea" id="RHEA-COMP:11146"/>
        <dbReference type="Rhea" id="RHEA-COMP:14303"/>
        <dbReference type="ChEBI" id="CHEBI:15378"/>
        <dbReference type="ChEBI" id="CHEBI:37671"/>
        <dbReference type="ChEBI" id="CHEBI:58223"/>
        <dbReference type="ChEBI" id="CHEBI:58885"/>
        <dbReference type="EC" id="2.4.1.34"/>
    </reaction>
</comment>
<dbReference type="InterPro" id="IPR005828">
    <property type="entry name" value="MFS_sugar_transport-like"/>
</dbReference>
<feature type="transmembrane region" description="Helical" evidence="11">
    <location>
        <begin position="2142"/>
        <end position="2165"/>
    </location>
</feature>
<dbReference type="STRING" id="157072.A0A024TTU5"/>
<dbReference type="GO" id="GO:0005886">
    <property type="term" value="C:plasma membrane"/>
    <property type="evidence" value="ECO:0007669"/>
    <property type="project" value="TreeGrafter"/>
</dbReference>
<dbReference type="GO" id="GO:0003843">
    <property type="term" value="F:1,3-beta-D-glucan synthase activity"/>
    <property type="evidence" value="ECO:0007669"/>
    <property type="project" value="UniProtKB-EC"/>
</dbReference>
<dbReference type="GO" id="GO:0006075">
    <property type="term" value="P:(1-&gt;3)-beta-D-glucan biosynthetic process"/>
    <property type="evidence" value="ECO:0007669"/>
    <property type="project" value="InterPro"/>
</dbReference>
<feature type="transmembrane region" description="Helical" evidence="11">
    <location>
        <begin position="1374"/>
        <end position="1392"/>
    </location>
</feature>
<evidence type="ECO:0000256" key="5">
    <source>
        <dbReference type="ARBA" id="ARBA00022679"/>
    </source>
</evidence>
<evidence type="ECO:0000256" key="2">
    <source>
        <dbReference type="ARBA" id="ARBA00009040"/>
    </source>
</evidence>
<feature type="transmembrane region" description="Helical" evidence="11">
    <location>
        <begin position="1404"/>
        <end position="1426"/>
    </location>
</feature>
<feature type="region of interest" description="Disordered" evidence="10">
    <location>
        <begin position="1"/>
        <end position="28"/>
    </location>
</feature>
<dbReference type="InterPro" id="IPR036259">
    <property type="entry name" value="MFS_trans_sf"/>
</dbReference>
<feature type="transmembrane region" description="Helical" evidence="11">
    <location>
        <begin position="2011"/>
        <end position="2035"/>
    </location>
</feature>
<comment type="subcellular location">
    <subcellularLocation>
        <location evidence="1">Membrane</location>
        <topology evidence="1">Multi-pass membrane protein</topology>
    </subcellularLocation>
</comment>
<keyword evidence="6 11" id="KW-0812">Transmembrane</keyword>
<feature type="transmembrane region" description="Helical" evidence="11">
    <location>
        <begin position="1647"/>
        <end position="1670"/>
    </location>
</feature>
<feature type="transmembrane region" description="Helical" evidence="11">
    <location>
        <begin position="427"/>
        <end position="449"/>
    </location>
</feature>
<feature type="transmembrane region" description="Helical" evidence="11">
    <location>
        <begin position="551"/>
        <end position="568"/>
    </location>
</feature>
<dbReference type="SMART" id="SM01205">
    <property type="entry name" value="FKS1_dom1"/>
    <property type="match status" value="1"/>
</dbReference>
<dbReference type="OrthoDB" id="1880850at2759"/>
<name>A0A024TTU5_9STRA</name>
<reference evidence="13" key="1">
    <citation type="submission" date="2013-12" db="EMBL/GenBank/DDBJ databases">
        <title>The Genome Sequence of Aphanomyces invadans NJM9701.</title>
        <authorList>
            <consortium name="The Broad Institute Genomics Platform"/>
            <person name="Russ C."/>
            <person name="Tyler B."/>
            <person name="van West P."/>
            <person name="Dieguez-Uribeondo J."/>
            <person name="Young S.K."/>
            <person name="Zeng Q."/>
            <person name="Gargeya S."/>
            <person name="Fitzgerald M."/>
            <person name="Abouelleil A."/>
            <person name="Alvarado L."/>
            <person name="Chapman S.B."/>
            <person name="Gainer-Dewar J."/>
            <person name="Goldberg J."/>
            <person name="Griggs A."/>
            <person name="Gujja S."/>
            <person name="Hansen M."/>
            <person name="Howarth C."/>
            <person name="Imamovic A."/>
            <person name="Ireland A."/>
            <person name="Larimer J."/>
            <person name="McCowan C."/>
            <person name="Murphy C."/>
            <person name="Pearson M."/>
            <person name="Poon T.W."/>
            <person name="Priest M."/>
            <person name="Roberts A."/>
            <person name="Saif S."/>
            <person name="Shea T."/>
            <person name="Sykes S."/>
            <person name="Wortman J."/>
            <person name="Nusbaum C."/>
            <person name="Birren B."/>
        </authorList>
    </citation>
    <scope>NUCLEOTIDE SEQUENCE [LARGE SCALE GENOMIC DNA]</scope>
    <source>
        <strain evidence="13">NJM9701</strain>
    </source>
</reference>
<evidence type="ECO:0000256" key="3">
    <source>
        <dbReference type="ARBA" id="ARBA00012589"/>
    </source>
</evidence>
<dbReference type="SUPFAM" id="SSF103473">
    <property type="entry name" value="MFS general substrate transporter"/>
    <property type="match status" value="1"/>
</dbReference>
<keyword evidence="7 11" id="KW-1133">Transmembrane helix</keyword>
<gene>
    <name evidence="13" type="ORF">H310_09882</name>
</gene>
<dbReference type="Pfam" id="PF02364">
    <property type="entry name" value="Glucan_synthase"/>
    <property type="match status" value="2"/>
</dbReference>
<evidence type="ECO:0000256" key="6">
    <source>
        <dbReference type="ARBA" id="ARBA00022692"/>
    </source>
</evidence>
<evidence type="ECO:0000256" key="11">
    <source>
        <dbReference type="SAM" id="Phobius"/>
    </source>
</evidence>
<organism evidence="13">
    <name type="scientific">Aphanomyces invadans</name>
    <dbReference type="NCBI Taxonomy" id="157072"/>
    <lineage>
        <taxon>Eukaryota</taxon>
        <taxon>Sar</taxon>
        <taxon>Stramenopiles</taxon>
        <taxon>Oomycota</taxon>
        <taxon>Saprolegniomycetes</taxon>
        <taxon>Saprolegniales</taxon>
        <taxon>Verrucalvaceae</taxon>
        <taxon>Aphanomyces</taxon>
    </lineage>
</organism>
<dbReference type="Pfam" id="PF00083">
    <property type="entry name" value="Sugar_tr"/>
    <property type="match status" value="1"/>
</dbReference>
<feature type="transmembrane region" description="Helical" evidence="11">
    <location>
        <begin position="1913"/>
        <end position="1931"/>
    </location>
</feature>
<feature type="transmembrane region" description="Helical" evidence="11">
    <location>
        <begin position="2111"/>
        <end position="2130"/>
    </location>
</feature>
<feature type="transmembrane region" description="Helical" evidence="11">
    <location>
        <begin position="1768"/>
        <end position="1790"/>
    </location>
</feature>
<dbReference type="eggNOG" id="KOG0254">
    <property type="taxonomic scope" value="Eukaryota"/>
</dbReference>
<comment type="similarity">
    <text evidence="2">Belongs to the glycosyltransferase 48 family.</text>
</comment>
<feature type="transmembrane region" description="Helical" evidence="11">
    <location>
        <begin position="397"/>
        <end position="415"/>
    </location>
</feature>
<feature type="transmembrane region" description="Helical" evidence="11">
    <location>
        <begin position="2171"/>
        <end position="2190"/>
    </location>
</feature>
<feature type="transmembrane region" description="Helical" evidence="11">
    <location>
        <begin position="484"/>
        <end position="508"/>
    </location>
</feature>
<feature type="transmembrane region" description="Helical" evidence="11">
    <location>
        <begin position="528"/>
        <end position="545"/>
    </location>
</feature>
<feature type="transmembrane region" description="Helical" evidence="11">
    <location>
        <begin position="293"/>
        <end position="314"/>
    </location>
</feature>
<evidence type="ECO:0000256" key="9">
    <source>
        <dbReference type="ARBA" id="ARBA00047777"/>
    </source>
</evidence>
<dbReference type="EMBL" id="KI913974">
    <property type="protein sequence ID" value="ETV97056.1"/>
    <property type="molecule type" value="Genomic_DNA"/>
</dbReference>
<protein>
    <recommendedName>
        <fullName evidence="3">1,3-beta-glucan synthase</fullName>
        <ecNumber evidence="3">2.4.1.34</ecNumber>
    </recommendedName>
</protein>
<sequence>MKSRPPSSKDASTPPPSSTGDMTVRRSVHKQASKNYFNLESDMKRQSSMMDADNRFSQRLSMMNVLPGKQAAFQDEPSIDYCCEILQAKFGFQQGSVDNQREHVLLLLANCAARANSGSTDNTTHHVRLLHDKLFGNYKEWCAFVGAKPVAYAQTQGGTPLTSVLHMDLMLYFLIWGESANLRHMPECLCYLYHQMMSTLIKEALHSEGRPAGWFLNAVLRPVWKEASVMQKKNALGKHLEHTKVRNYDDLNEFFWRSGCLKIPIDKIGGALHSTAGKTFYEHRSIFTLVLNYYRIFHFNFMFLIVLAVLNYAVTVSPNGGKTGLNQFSKIGTVIAPYTKRDLNKAWAVLIGSHAFLNLFKCFLEVGHGFQLLTDPKSKASTSSRSMTYGLALTLRLVWNLVFTGAFALMFSLGAPKSSGGFDLLNLLSVAALVYLVPGAIILVLQTFFPGTGRSWFSKFIREGDSCYTGRHMAPPLAFQLKYYLFWFVLLVCKAAVSYWVLVSPLVLPSLAIWEMELKYGQGSLGSFHNLGVIVSLWAPVVFIFNYDTQIYFTIFQAGLGAFMGWMMKVGEVRGVDALSKAFRVAPQLFDTKVVTELARLADANEGGDEHGRGSQSAVYQSQMMLRFVVVWNEIVNSFREGDLVDDKEAAILQYDIQNTGEVFEPVFLSAGKLNEGMAYAVKLGKAGRGDSELRIQLVQNDCLGAVKSFFNASMYVLEALLAPDDTETLDGFRLMEQAALDGQFLSLFDAGSLLHVRTMAIDFLEAVLDLPDPDSVSPVLKTTVHPMGVIRNFVAKMDNLLNGLRLFCRQPAMAAKFQNVNFVSPANSYAYAAKGLVNLFHSDTAMGAATRAYLLMSLDRQDAMPKCGEAQRRLGFFMQSLLMEIPQLSAIRSMRSFSVVTPFYSEGVIFSLDELNNPLENHPIFNKASEIDKKITILKYLITIHPEEWENFLERIDVSTVDAAINEYPMELRLWASYRGQTLARTVQGMMLYEDAIKILHWLEIGSSPNRTPEQKQQQLEDMIRLKFSYVCACQVYGKHRAENADQANDIDFLLQTYPNLRVAYVDTIPGANGAPNRYETVLIKSEGDEIAEVYRWELPGDPILGEGKPENQNNALPFTRGEYVQTIDMNQQHYFEECLKMPQLLVTADQHPSRLPVTIIGMREHIFTGNASSLAKFKTWQELVFVTLSQRVLANPLYVRMHYGHPDIFDKVMVLTRGGVSKASKGINLSEDVFAGFNSTLRGGVVTHVEFMQCGKGRDVAMSQISMFEGKLANGAGETSLAREAYRMGAFMDFFRLKSMYYSHTGFYFATWLTIVTSYVYIYAKVYLALSGVQVQVVEKMNSTQVISLNAYQHGFDTRVYNDLDSVMNTQYIIQAGLFLTLPLIVVYFAELGLIGGVTKLLNMILTAGPAFFVFQVGTTMHYFDNNIMHGNAKYQATGRGFKITRETFVLLYKAYSTSHYRKAWELVGLCMLYLSYGSFNICNRTPDPNRPDDQFASKFCDTAQGYGTQTFAIWSIAILWLLSPFIFNADGLDYEKTKADIVAWCKWMFMDEKATDPDKVHTGGWIAWWKSDQEQFYATTGIARLTVLLRESRHFLIMWYVITLRLEAKYVLFTLAAAVATLVVLYVFHVLGLALRKAAFLGRAALYLFLLLLFVAGSFVAMNLVLFKSKKSDEAWDNSLCLFYGYCAALYGINEMLRVANFKGMPVHNVAVVAQLAFFFDFIFGALLLLPLLVLSCIPFMNAIQTRMMFNEGFSKAVSASSQHAFSLAAALGALVGVASGWLYYMLLSVDLAPGYSIYLTTYKLTSVVAGKGLTSYIALAGSVVGSILTSFMGYALGHRMTVLIAGVLSVLGCLALSFIPSLAPKTGSQSPAVLFGGIGLLSVSLGMMLPAVSCYIYEISTYDMRSKTMLPFAFAFVVGTAISSYYSGGAVGWVWQSFWCALLMALVTPLMNMFPESPQWVLERKGYEECETALSILRQRPENAAELRELREDQAHAKKDNDGGSSAYKVALSMLCMIISSLSVGSLNVFVARTFTTFADDNLVFTNALVVEASGVLVSFFLMDKWPHRNLLAFTLLGVGLCAGALGADDVSPFLETNKNRKLITSLFMYVMFFIKGLGISSTVWVNVTGLFAAKSRFFAVPLLFGLWFAVPAGSVALRVSSFTKNAYLWLFALAGLCLITLFLVVMASNRANGLVCTRTDMKKDKARRDRLRGSRHSRTPGSFSRNRRQSRSARQSRSNSMAKSFQGSYQLVASPSANAHVV</sequence>
<evidence type="ECO:0000313" key="13">
    <source>
        <dbReference type="EMBL" id="ETV97056.1"/>
    </source>
</evidence>
<dbReference type="InterPro" id="IPR003440">
    <property type="entry name" value="Glyco_trans_48_dom"/>
</dbReference>
<dbReference type="PANTHER" id="PTHR12741">
    <property type="entry name" value="LYST-INTERACTING PROTEIN LIP5 DOPAMINE RESPONSIVE PROTEIN DRG-1"/>
    <property type="match status" value="1"/>
</dbReference>
<evidence type="ECO:0000256" key="1">
    <source>
        <dbReference type="ARBA" id="ARBA00004141"/>
    </source>
</evidence>
<proteinExistence type="inferred from homology"/>
<feature type="compositionally biased region" description="Basic residues" evidence="10">
    <location>
        <begin position="2213"/>
        <end position="2223"/>
    </location>
</feature>
<feature type="transmembrane region" description="Helical" evidence="11">
    <location>
        <begin position="1514"/>
        <end position="1532"/>
    </location>
</feature>
<feature type="transmembrane region" description="Helical" evidence="11">
    <location>
        <begin position="1682"/>
        <end position="1700"/>
    </location>
</feature>
<feature type="transmembrane region" description="Helical" evidence="11">
    <location>
        <begin position="1308"/>
        <end position="1326"/>
    </location>
</feature>
<dbReference type="GO" id="GO:0000148">
    <property type="term" value="C:1,3-beta-D-glucan synthase complex"/>
    <property type="evidence" value="ECO:0007669"/>
    <property type="project" value="InterPro"/>
</dbReference>
<dbReference type="GO" id="GO:0022857">
    <property type="term" value="F:transmembrane transporter activity"/>
    <property type="evidence" value="ECO:0007669"/>
    <property type="project" value="InterPro"/>
</dbReference>
<evidence type="ECO:0000256" key="10">
    <source>
        <dbReference type="SAM" id="MobiDB-lite"/>
    </source>
</evidence>
<keyword evidence="4" id="KW-0328">Glycosyltransferase</keyword>
<evidence type="ECO:0000256" key="7">
    <source>
        <dbReference type="ARBA" id="ARBA00022989"/>
    </source>
</evidence>